<evidence type="ECO:0000313" key="1">
    <source>
        <dbReference type="EMBL" id="KAH3684474.1"/>
    </source>
</evidence>
<keyword evidence="2" id="KW-1185">Reference proteome</keyword>
<proteinExistence type="predicted"/>
<accession>A0A9P8Q7T2</accession>
<dbReference type="Proteomes" id="UP000774326">
    <property type="component" value="Unassembled WGS sequence"/>
</dbReference>
<evidence type="ECO:0000313" key="2">
    <source>
        <dbReference type="Proteomes" id="UP000774326"/>
    </source>
</evidence>
<comment type="caution">
    <text evidence="1">The sequence shown here is derived from an EMBL/GenBank/DDBJ whole genome shotgun (WGS) entry which is preliminary data.</text>
</comment>
<protein>
    <submittedName>
        <fullName evidence="1">Uncharacterized protein</fullName>
    </submittedName>
</protein>
<reference evidence="1" key="2">
    <citation type="submission" date="2021-01" db="EMBL/GenBank/DDBJ databases">
        <authorList>
            <person name="Schikora-Tamarit M.A."/>
        </authorList>
    </citation>
    <scope>NUCLEOTIDE SEQUENCE</scope>
    <source>
        <strain evidence="1">CBS2887</strain>
    </source>
</reference>
<reference evidence="1" key="1">
    <citation type="journal article" date="2021" name="Open Biol.">
        <title>Shared evolutionary footprints suggest mitochondrial oxidative damage underlies multiple complex I losses in fungi.</title>
        <authorList>
            <person name="Schikora-Tamarit M.A."/>
            <person name="Marcet-Houben M."/>
            <person name="Nosek J."/>
            <person name="Gabaldon T."/>
        </authorList>
    </citation>
    <scope>NUCLEOTIDE SEQUENCE</scope>
    <source>
        <strain evidence="1">CBS2887</strain>
    </source>
</reference>
<dbReference type="EMBL" id="JAEUBG010002471">
    <property type="protein sequence ID" value="KAH3684474.1"/>
    <property type="molecule type" value="Genomic_DNA"/>
</dbReference>
<name>A0A9P8Q7T2_WICPI</name>
<gene>
    <name evidence="1" type="ORF">WICPIJ_004568</name>
</gene>
<organism evidence="1 2">
    <name type="scientific">Wickerhamomyces pijperi</name>
    <name type="common">Yeast</name>
    <name type="synonym">Pichia pijperi</name>
    <dbReference type="NCBI Taxonomy" id="599730"/>
    <lineage>
        <taxon>Eukaryota</taxon>
        <taxon>Fungi</taxon>
        <taxon>Dikarya</taxon>
        <taxon>Ascomycota</taxon>
        <taxon>Saccharomycotina</taxon>
        <taxon>Saccharomycetes</taxon>
        <taxon>Phaffomycetales</taxon>
        <taxon>Wickerhamomycetaceae</taxon>
        <taxon>Wickerhamomyces</taxon>
    </lineage>
</organism>
<sequence>MDPTFQVQRVQRAIQADQRREEIGDQKNRMTCSDPALSKQEVLEMGVPGDVHVRRRDKRLQREVQAGEFDQLDQRMQQHGGVLVHVQVVVEDPDKDQKHHRLVDPHRNGLVVLERLLQLEVFVDSEPCDVE</sequence>
<dbReference type="AlphaFoldDB" id="A0A9P8Q7T2"/>